<dbReference type="InterPro" id="IPR032466">
    <property type="entry name" value="Metal_Hydrolase"/>
</dbReference>
<feature type="binding site" evidence="3">
    <location>
        <position position="6"/>
    </location>
    <ligand>
        <name>a divalent metal cation</name>
        <dbReference type="ChEBI" id="CHEBI:60240"/>
        <label>1</label>
    </ligand>
</feature>
<gene>
    <name evidence="4" type="ORF">IAA60_00620</name>
</gene>
<name>A0A9D1H2A9_9FIRM</name>
<protein>
    <submittedName>
        <fullName evidence="4">TatD family hydrolase</fullName>
    </submittedName>
</protein>
<sequence>MLFDTHAHYNDKKFDGDRGAVLSSMEQNGIGLIMNACSDTSEIPDIIALCEKYSFVYGAAGVHPHEAEKMTANDFDKIKAAAAHGKIKAIGEIGLDYFYDFSDREIQKQRFAEQVELAKELHLPVIIHDRDAHKDTMDILRACNVRDCGGVFHCYAGSAETAREILDWGMYIAFGGSLTFKKSVRPREVAAYVPLDRAVTETDSPYLAPEPQRGRRNDSRYMHFVAAELARIKNVPYKTVEAITFENGKRLFGI</sequence>
<feature type="binding site" evidence="3">
    <location>
        <position position="92"/>
    </location>
    <ligand>
        <name>a divalent metal cation</name>
        <dbReference type="ChEBI" id="CHEBI:60240"/>
        <label>1</label>
    </ligand>
</feature>
<accession>A0A9D1H2A9</accession>
<evidence type="ECO:0000256" key="3">
    <source>
        <dbReference type="PIRSR" id="PIRSR005902-1"/>
    </source>
</evidence>
<dbReference type="Pfam" id="PF01026">
    <property type="entry name" value="TatD_DNase"/>
    <property type="match status" value="1"/>
</dbReference>
<reference evidence="4" key="2">
    <citation type="journal article" date="2021" name="PeerJ">
        <title>Extensive microbial diversity within the chicken gut microbiome revealed by metagenomics and culture.</title>
        <authorList>
            <person name="Gilroy R."/>
            <person name="Ravi A."/>
            <person name="Getino M."/>
            <person name="Pursley I."/>
            <person name="Horton D.L."/>
            <person name="Alikhan N.F."/>
            <person name="Baker D."/>
            <person name="Gharbi K."/>
            <person name="Hall N."/>
            <person name="Watson M."/>
            <person name="Adriaenssens E.M."/>
            <person name="Foster-Nyarko E."/>
            <person name="Jarju S."/>
            <person name="Secka A."/>
            <person name="Antonio M."/>
            <person name="Oren A."/>
            <person name="Chaudhuri R.R."/>
            <person name="La Ragione R."/>
            <person name="Hildebrand F."/>
            <person name="Pallen M.J."/>
        </authorList>
    </citation>
    <scope>NUCLEOTIDE SEQUENCE</scope>
    <source>
        <strain evidence="4">CHK181-108</strain>
    </source>
</reference>
<evidence type="ECO:0000256" key="1">
    <source>
        <dbReference type="ARBA" id="ARBA00022723"/>
    </source>
</evidence>
<dbReference type="Gene3D" id="3.20.20.140">
    <property type="entry name" value="Metal-dependent hydrolases"/>
    <property type="match status" value="1"/>
</dbReference>
<dbReference type="AlphaFoldDB" id="A0A9D1H2A9"/>
<proteinExistence type="predicted"/>
<evidence type="ECO:0000313" key="5">
    <source>
        <dbReference type="Proteomes" id="UP000824165"/>
    </source>
</evidence>
<dbReference type="PIRSF" id="PIRSF005902">
    <property type="entry name" value="DNase_TatD"/>
    <property type="match status" value="1"/>
</dbReference>
<dbReference type="GO" id="GO:0046872">
    <property type="term" value="F:metal ion binding"/>
    <property type="evidence" value="ECO:0007669"/>
    <property type="project" value="UniProtKB-KW"/>
</dbReference>
<dbReference type="InterPro" id="IPR015991">
    <property type="entry name" value="TatD/YcfH-like"/>
</dbReference>
<dbReference type="GO" id="GO:0004536">
    <property type="term" value="F:DNA nuclease activity"/>
    <property type="evidence" value="ECO:0007669"/>
    <property type="project" value="InterPro"/>
</dbReference>
<dbReference type="EMBL" id="DVLU01000004">
    <property type="protein sequence ID" value="HIT84387.1"/>
    <property type="molecule type" value="Genomic_DNA"/>
</dbReference>
<dbReference type="InterPro" id="IPR001130">
    <property type="entry name" value="TatD-like"/>
</dbReference>
<organism evidence="4 5">
    <name type="scientific">Candidatus Ornithomonoglobus intestinigallinarum</name>
    <dbReference type="NCBI Taxonomy" id="2840894"/>
    <lineage>
        <taxon>Bacteria</taxon>
        <taxon>Bacillati</taxon>
        <taxon>Bacillota</taxon>
        <taxon>Clostridia</taxon>
        <taxon>Candidatus Ornithomonoglobus</taxon>
    </lineage>
</organism>
<keyword evidence="2 4" id="KW-0378">Hydrolase</keyword>
<reference evidence="4" key="1">
    <citation type="submission" date="2020-10" db="EMBL/GenBank/DDBJ databases">
        <authorList>
            <person name="Gilroy R."/>
        </authorList>
    </citation>
    <scope>NUCLEOTIDE SEQUENCE</scope>
    <source>
        <strain evidence="4">CHK181-108</strain>
    </source>
</reference>
<dbReference type="Proteomes" id="UP000824165">
    <property type="component" value="Unassembled WGS sequence"/>
</dbReference>
<feature type="binding site" evidence="3">
    <location>
        <position position="8"/>
    </location>
    <ligand>
        <name>a divalent metal cation</name>
        <dbReference type="ChEBI" id="CHEBI:60240"/>
        <label>1</label>
    </ligand>
</feature>
<keyword evidence="1 3" id="KW-0479">Metal-binding</keyword>
<feature type="binding site" evidence="3">
    <location>
        <position position="203"/>
    </location>
    <ligand>
        <name>a divalent metal cation</name>
        <dbReference type="ChEBI" id="CHEBI:60240"/>
        <label>1</label>
    </ligand>
</feature>
<dbReference type="GO" id="GO:0016788">
    <property type="term" value="F:hydrolase activity, acting on ester bonds"/>
    <property type="evidence" value="ECO:0007669"/>
    <property type="project" value="InterPro"/>
</dbReference>
<feature type="binding site" evidence="3">
    <location>
        <position position="153"/>
    </location>
    <ligand>
        <name>a divalent metal cation</name>
        <dbReference type="ChEBI" id="CHEBI:60240"/>
        <label>2</label>
    </ligand>
</feature>
<evidence type="ECO:0000313" key="4">
    <source>
        <dbReference type="EMBL" id="HIT84387.1"/>
    </source>
</evidence>
<feature type="binding site" evidence="3">
    <location>
        <position position="128"/>
    </location>
    <ligand>
        <name>a divalent metal cation</name>
        <dbReference type="ChEBI" id="CHEBI:60240"/>
        <label>2</label>
    </ligand>
</feature>
<evidence type="ECO:0000256" key="2">
    <source>
        <dbReference type="ARBA" id="ARBA00022801"/>
    </source>
</evidence>
<comment type="caution">
    <text evidence="4">The sequence shown here is derived from an EMBL/GenBank/DDBJ whole genome shotgun (WGS) entry which is preliminary data.</text>
</comment>
<dbReference type="SUPFAM" id="SSF51556">
    <property type="entry name" value="Metallo-dependent hydrolases"/>
    <property type="match status" value="1"/>
</dbReference>
<dbReference type="PANTHER" id="PTHR46124:SF2">
    <property type="entry name" value="D-AMINOACYL-TRNA DEACYLASE"/>
    <property type="match status" value="1"/>
</dbReference>
<dbReference type="CDD" id="cd01310">
    <property type="entry name" value="TatD_DNAse"/>
    <property type="match status" value="1"/>
</dbReference>
<dbReference type="PANTHER" id="PTHR46124">
    <property type="entry name" value="D-AMINOACYL-TRNA DEACYLASE"/>
    <property type="match status" value="1"/>
</dbReference>
<dbReference type="FunFam" id="3.20.20.140:FF:000005">
    <property type="entry name" value="TatD family hydrolase"/>
    <property type="match status" value="1"/>
</dbReference>
<dbReference type="NCBIfam" id="TIGR00010">
    <property type="entry name" value="YchF/TatD family DNA exonuclease"/>
    <property type="match status" value="1"/>
</dbReference>